<name>A0ACD1GXL7_9EURO</name>
<evidence type="ECO:0000313" key="1">
    <source>
        <dbReference type="EMBL" id="RAH66081.1"/>
    </source>
</evidence>
<reference evidence="1" key="1">
    <citation type="submission" date="2018-02" db="EMBL/GenBank/DDBJ databases">
        <title>The genomes of Aspergillus section Nigri reveals drivers in fungal speciation.</title>
        <authorList>
            <consortium name="DOE Joint Genome Institute"/>
            <person name="Vesth T.C."/>
            <person name="Nybo J."/>
            <person name="Theobald S."/>
            <person name="Brandl J."/>
            <person name="Frisvad J.C."/>
            <person name="Nielsen K.F."/>
            <person name="Lyhne E.K."/>
            <person name="Kogle M.E."/>
            <person name="Kuo A."/>
            <person name="Riley R."/>
            <person name="Clum A."/>
            <person name="Nolan M."/>
            <person name="Lipzen A."/>
            <person name="Salamov A."/>
            <person name="Henrissat B."/>
            <person name="Wiebenga A."/>
            <person name="De vries R.P."/>
            <person name="Grigoriev I.V."/>
            <person name="Mortensen U.H."/>
            <person name="Andersen M.R."/>
            <person name="Baker S.E."/>
        </authorList>
    </citation>
    <scope>NUCLEOTIDE SEQUENCE</scope>
    <source>
        <strain evidence="1">CBS 121060</strain>
    </source>
</reference>
<evidence type="ECO:0000313" key="2">
    <source>
        <dbReference type="Proteomes" id="UP000249661"/>
    </source>
</evidence>
<protein>
    <submittedName>
        <fullName evidence="1">Uncharacterized protein</fullName>
    </submittedName>
</protein>
<accession>A0ACD1GXL7</accession>
<keyword evidence="2" id="KW-1185">Reference proteome</keyword>
<dbReference type="Proteomes" id="UP000249661">
    <property type="component" value="Unassembled WGS sequence"/>
</dbReference>
<proteinExistence type="predicted"/>
<sequence>MLLSHSIFLGLFALTATTIASTACLDNSVHDTIAFFSGTALTFGSNYTNAADCGHKCSTLHACRTWLFTSGGQCELFRHSPVATAPNPNFTYGLCGQGSSPSQSVRPSLMSSSSHLIHKTATSSPTSSMVGLFIMHECLRWQAMLELKFLNISPVISAFLPLCDASKSHLLLLSFLTEQPLQFDNTGSCPLRVPGFSGIPLDYEFDFNQRFAHGARENYSRRAIRLTAPEVQMLRLMERITDTPNWEHDVFNEQNLAQWRAQASSSYASLDSNSDQDVDMDLITTKAWLWCVAELQDKAKGFRDTGYVIVLNADSGVGKIDDKALGDDLQEALRPLLPTRKGGGIHELVDPSLYMLVYGRTTVLSHGGRVALPAADGSISQFYPPSTDPRLATAPVQDPTRSITALIPRELFYLQDNLKLQQVSFRFQWLPCEVEFAEPSGTAVRITSYINNLHPSHTQAYSAIEKLISRAIGPWNEVLVKGAGGRMPRRIYTYGVTDREEECPIDIEPPEDILPVVWNQKITRRAWSPEQWESHCSKVREYLTLPDVDPKYRVFEPEPGDPPETEDLLAWMTPEMWASPARVAEIIRAKFRRVHRFSYPEPGISYTYEDWKRGQTANPIFGPWPSDHEFDPPRNHEYYSVSLENQFRKQGLQVIVQVFSIDLTPEGCGGDDGAHAYPGDPEFHVDGMLNEHIVATAHFCYSAENITESRISYQQRDRLRIFGHQPDPFCIYKLYGIPPCPGPGEDPNALPLQTLGSVAVTQGRFLMWPNALRYKRLPFSLLDPSRPGHQRCVVLRLVDPHYRICSTRNVPPQQHDWWRNAVLANSATTPLSTLPRELMDMVMKETGPWPMQLSEALQHKADSEKEREEAVPHQLVYIQSYDFWWELS</sequence>
<gene>
    <name evidence="1" type="ORF">BO66DRAFT_332338</name>
</gene>
<organism evidence="1 2">
    <name type="scientific">Aspergillus aculeatinus CBS 121060</name>
    <dbReference type="NCBI Taxonomy" id="1448322"/>
    <lineage>
        <taxon>Eukaryota</taxon>
        <taxon>Fungi</taxon>
        <taxon>Dikarya</taxon>
        <taxon>Ascomycota</taxon>
        <taxon>Pezizomycotina</taxon>
        <taxon>Eurotiomycetes</taxon>
        <taxon>Eurotiomycetidae</taxon>
        <taxon>Eurotiales</taxon>
        <taxon>Aspergillaceae</taxon>
        <taxon>Aspergillus</taxon>
        <taxon>Aspergillus subgen. Circumdati</taxon>
    </lineage>
</organism>
<dbReference type="EMBL" id="KZ824986">
    <property type="protein sequence ID" value="RAH66081.1"/>
    <property type="molecule type" value="Genomic_DNA"/>
</dbReference>